<proteinExistence type="predicted"/>
<reference evidence="2 3" key="1">
    <citation type="submission" date="2018-08" db="EMBL/GenBank/DDBJ databases">
        <title>A genome reference for cultivated species of the human gut microbiota.</title>
        <authorList>
            <person name="Zou Y."/>
            <person name="Xue W."/>
            <person name="Luo G."/>
        </authorList>
    </citation>
    <scope>NUCLEOTIDE SEQUENCE [LARGE SCALE GENOMIC DNA]</scope>
    <source>
        <strain evidence="2 3">AF48-16</strain>
    </source>
</reference>
<comment type="caution">
    <text evidence="2">The sequence shown here is derived from an EMBL/GenBank/DDBJ whole genome shotgun (WGS) entry which is preliminary data.</text>
</comment>
<evidence type="ECO:0000313" key="3">
    <source>
        <dbReference type="Proteomes" id="UP000286288"/>
    </source>
</evidence>
<dbReference type="Pfam" id="PF07907">
    <property type="entry name" value="YibE_F"/>
    <property type="match status" value="1"/>
</dbReference>
<sequence length="343" mass="38361">MKKYYYLAAFVSLLVLSWLIQTQSSRFYAQPIIEVQTVQVTADQQQIQGVVRNGEEAGVLRTATTEYTPNGAIHPLYQNGQQLLLQKEGDGWQVQAQKRDGYLFFFLALFLMAVVAIGGKKGLRALLSIFVNTGLLLLFLWFHKGNSSFSLVFLMIVFTIVSLVLTMGISYGFRTIDSRKIIASLASVLLAFFLCRFAMDLLQDHGLRYEEMSFLTRPYRSVYLGSLLIGAIGASMDNIVMLIASLDEIQRINPQTSRKERLAIGRSIAQDTTSSMINVLLFAYLSGSMPALLFYLANGWLLSQALPMHLSLEIVRTVCGGFALVLSVPLTLLCFEVHRRKAK</sequence>
<dbReference type="InterPro" id="IPR012507">
    <property type="entry name" value="YibE_F"/>
</dbReference>
<keyword evidence="1" id="KW-0812">Transmembrane</keyword>
<feature type="transmembrane region" description="Helical" evidence="1">
    <location>
        <begin position="149"/>
        <end position="169"/>
    </location>
</feature>
<organism evidence="2 3">
    <name type="scientific">Enterococcus casseliflavus</name>
    <name type="common">Enterococcus flavescens</name>
    <dbReference type="NCBI Taxonomy" id="37734"/>
    <lineage>
        <taxon>Bacteria</taxon>
        <taxon>Bacillati</taxon>
        <taxon>Bacillota</taxon>
        <taxon>Bacilli</taxon>
        <taxon>Lactobacillales</taxon>
        <taxon>Enterococcaceae</taxon>
        <taxon>Enterococcus</taxon>
    </lineage>
</organism>
<dbReference type="EMBL" id="QRMZ01000013">
    <property type="protein sequence ID" value="RHK06034.1"/>
    <property type="molecule type" value="Genomic_DNA"/>
</dbReference>
<feature type="transmembrane region" description="Helical" evidence="1">
    <location>
        <begin position="222"/>
        <end position="244"/>
    </location>
</feature>
<dbReference type="Proteomes" id="UP000286288">
    <property type="component" value="Unassembled WGS sequence"/>
</dbReference>
<evidence type="ECO:0000313" key="2">
    <source>
        <dbReference type="EMBL" id="RHK06034.1"/>
    </source>
</evidence>
<feature type="transmembrane region" description="Helical" evidence="1">
    <location>
        <begin position="181"/>
        <end position="202"/>
    </location>
</feature>
<keyword evidence="1" id="KW-1133">Transmembrane helix</keyword>
<name>A0A415ESG1_ENTCA</name>
<evidence type="ECO:0000256" key="1">
    <source>
        <dbReference type="SAM" id="Phobius"/>
    </source>
</evidence>
<feature type="transmembrane region" description="Helical" evidence="1">
    <location>
        <begin position="125"/>
        <end position="143"/>
    </location>
</feature>
<gene>
    <name evidence="2" type="ORF">DW084_11025</name>
</gene>
<feature type="transmembrane region" description="Helical" evidence="1">
    <location>
        <begin position="101"/>
        <end position="118"/>
    </location>
</feature>
<keyword evidence="1" id="KW-0472">Membrane</keyword>
<accession>A0A415ESG1</accession>
<protein>
    <submittedName>
        <fullName evidence="2">YibE/F family protein</fullName>
    </submittedName>
</protein>
<feature type="transmembrane region" description="Helical" evidence="1">
    <location>
        <begin position="314"/>
        <end position="335"/>
    </location>
</feature>
<feature type="transmembrane region" description="Helical" evidence="1">
    <location>
        <begin position="279"/>
        <end position="302"/>
    </location>
</feature>
<dbReference type="PANTHER" id="PTHR41771:SF1">
    <property type="entry name" value="MEMBRANE PROTEIN"/>
    <property type="match status" value="1"/>
</dbReference>
<dbReference type="PANTHER" id="PTHR41771">
    <property type="entry name" value="MEMBRANE PROTEIN-RELATED"/>
    <property type="match status" value="1"/>
</dbReference>
<dbReference type="AlphaFoldDB" id="A0A415ESG1"/>